<dbReference type="OrthoDB" id="9805337at2"/>
<dbReference type="SUPFAM" id="SSF54373">
    <property type="entry name" value="FAD-linked reductases, C-terminal domain"/>
    <property type="match status" value="1"/>
</dbReference>
<sequence>MKKDVVIIGGGIVGLNCAYFLQKSGREVTVIDENDITDSTSFGNAGLLSSYDKTPLSYPGVVTNTLKLMLKGQSPAIFHPTISPKIYKWLLNFILNANEKRTKKTMMLFEKFGELSLQFYEQMIKEHNLDFDYHRNGMLSVFTEDKSYNQKLKTYNYVDEDRFKILDFDELQEYVPTITQKAKGAILFKKNAHFDSRKVMNELKKHLEQEGVEFILNERVEQLDIRNDKVKYVITSNGNQYRPNHTVMSTGYQTLLANQCKKDLMMTPAKGYSITFEMPSELVPKTSTLFNDLFIVMTPRKDSVRLTSKLEIGSDDSKVVQKQIDSIKNNFFAYNKSFDMKNETTWAGFRPLTPNDIPLIGRDENIKNLTYAMGLGWLGMTFAPAVGSIISDLVSNDKKNAQSDGVLLFSGFYQ</sequence>
<keyword evidence="3" id="KW-0285">Flavoprotein</keyword>
<evidence type="ECO:0000256" key="3">
    <source>
        <dbReference type="ARBA" id="ARBA00022630"/>
    </source>
</evidence>
<comment type="cofactor">
    <cofactor evidence="1">
        <name>FAD</name>
        <dbReference type="ChEBI" id="CHEBI:57692"/>
    </cofactor>
</comment>
<dbReference type="RefSeq" id="WP_101183551.1">
    <property type="nucleotide sequence ID" value="NZ_CP031218.1"/>
</dbReference>
<name>A0A2N1J5Z6_9BACT</name>
<dbReference type="PANTHER" id="PTHR13847:SF286">
    <property type="entry name" value="D-AMINO ACID DEHYDROGENASE"/>
    <property type="match status" value="1"/>
</dbReference>
<dbReference type="Pfam" id="PF01266">
    <property type="entry name" value="DAO"/>
    <property type="match status" value="1"/>
</dbReference>
<reference evidence="6 7" key="1">
    <citation type="submission" date="2017-09" db="EMBL/GenBank/DDBJ databases">
        <title>Genomics of the genus Arcobacter.</title>
        <authorList>
            <person name="Perez-Cataluna A."/>
            <person name="Figueras M.J."/>
            <person name="Salas-Masso N."/>
        </authorList>
    </citation>
    <scope>NUCLEOTIDE SEQUENCE [LARGE SCALE GENOMIC DNA]</scope>
    <source>
        <strain evidence="6 7">DSM 18005</strain>
    </source>
</reference>
<evidence type="ECO:0000259" key="5">
    <source>
        <dbReference type="Pfam" id="PF01266"/>
    </source>
</evidence>
<evidence type="ECO:0000313" key="6">
    <source>
        <dbReference type="EMBL" id="PKI81882.1"/>
    </source>
</evidence>
<feature type="domain" description="FAD dependent oxidoreductase" evidence="5">
    <location>
        <begin position="4"/>
        <end position="393"/>
    </location>
</feature>
<comment type="similarity">
    <text evidence="2">Belongs to the DadA oxidoreductase family.</text>
</comment>
<proteinExistence type="inferred from homology"/>
<dbReference type="KEGG" id="ahs:AHALO_0862"/>
<dbReference type="SUPFAM" id="SSF51905">
    <property type="entry name" value="FAD/NAD(P)-binding domain"/>
    <property type="match status" value="1"/>
</dbReference>
<gene>
    <name evidence="6" type="ORF">CP960_01935</name>
</gene>
<dbReference type="GO" id="GO:0016491">
    <property type="term" value="F:oxidoreductase activity"/>
    <property type="evidence" value="ECO:0007669"/>
    <property type="project" value="UniProtKB-KW"/>
</dbReference>
<dbReference type="EMBL" id="NXIF01000007">
    <property type="protein sequence ID" value="PKI81882.1"/>
    <property type="molecule type" value="Genomic_DNA"/>
</dbReference>
<dbReference type="Proteomes" id="UP000233248">
    <property type="component" value="Unassembled WGS sequence"/>
</dbReference>
<dbReference type="InterPro" id="IPR006076">
    <property type="entry name" value="FAD-dep_OxRdtase"/>
</dbReference>
<evidence type="ECO:0000313" key="7">
    <source>
        <dbReference type="Proteomes" id="UP000233248"/>
    </source>
</evidence>
<dbReference type="Gene3D" id="3.30.9.10">
    <property type="entry name" value="D-Amino Acid Oxidase, subunit A, domain 2"/>
    <property type="match status" value="1"/>
</dbReference>
<organism evidence="6 7">
    <name type="scientific">Malaciobacter halophilus</name>
    <dbReference type="NCBI Taxonomy" id="197482"/>
    <lineage>
        <taxon>Bacteria</taxon>
        <taxon>Pseudomonadati</taxon>
        <taxon>Campylobacterota</taxon>
        <taxon>Epsilonproteobacteria</taxon>
        <taxon>Campylobacterales</taxon>
        <taxon>Arcobacteraceae</taxon>
        <taxon>Malaciobacter</taxon>
    </lineage>
</organism>
<dbReference type="GO" id="GO:0005737">
    <property type="term" value="C:cytoplasm"/>
    <property type="evidence" value="ECO:0007669"/>
    <property type="project" value="TreeGrafter"/>
</dbReference>
<comment type="caution">
    <text evidence="6">The sequence shown here is derived from an EMBL/GenBank/DDBJ whole genome shotgun (WGS) entry which is preliminary data.</text>
</comment>
<keyword evidence="7" id="KW-1185">Reference proteome</keyword>
<dbReference type="InterPro" id="IPR036188">
    <property type="entry name" value="FAD/NAD-bd_sf"/>
</dbReference>
<protein>
    <submittedName>
        <fullName evidence="6">FAD-dependent oxidoreductase</fullName>
    </submittedName>
</protein>
<dbReference type="Gene3D" id="3.50.50.60">
    <property type="entry name" value="FAD/NAD(P)-binding domain"/>
    <property type="match status" value="2"/>
</dbReference>
<keyword evidence="4" id="KW-0560">Oxidoreductase</keyword>
<dbReference type="AlphaFoldDB" id="A0A2N1J5Z6"/>
<dbReference type="PANTHER" id="PTHR13847">
    <property type="entry name" value="SARCOSINE DEHYDROGENASE-RELATED"/>
    <property type="match status" value="1"/>
</dbReference>
<evidence type="ECO:0000256" key="4">
    <source>
        <dbReference type="ARBA" id="ARBA00023002"/>
    </source>
</evidence>
<evidence type="ECO:0000256" key="2">
    <source>
        <dbReference type="ARBA" id="ARBA00009410"/>
    </source>
</evidence>
<accession>A0A2N1J5Z6</accession>
<evidence type="ECO:0000256" key="1">
    <source>
        <dbReference type="ARBA" id="ARBA00001974"/>
    </source>
</evidence>